<proteinExistence type="predicted"/>
<comment type="caution">
    <text evidence="1">The sequence shown here is derived from an EMBL/GenBank/DDBJ whole genome shotgun (WGS) entry which is preliminary data.</text>
</comment>
<reference evidence="1" key="1">
    <citation type="submission" date="2019-08" db="EMBL/GenBank/DDBJ databases">
        <authorList>
            <person name="Kucharzyk K."/>
            <person name="Murdoch R.W."/>
            <person name="Higgins S."/>
            <person name="Loffler F."/>
        </authorList>
    </citation>
    <scope>NUCLEOTIDE SEQUENCE</scope>
</reference>
<gene>
    <name evidence="1" type="ORF">SDC9_32347</name>
</gene>
<accession>A0A644V584</accession>
<sequence>MEIINIEARTFNKIRCFKDFPPRVETLYNESRLPKWQANGAICVPFPQSVGHNSRRLMMTGEGVGMENKKKKSDPDEIIKETNDQIEQEKEKNFVNLLAEIIVSITLKEFYETGD</sequence>
<protein>
    <submittedName>
        <fullName evidence="1">Uncharacterized protein</fullName>
    </submittedName>
</protein>
<evidence type="ECO:0000313" key="1">
    <source>
        <dbReference type="EMBL" id="MPL86367.1"/>
    </source>
</evidence>
<dbReference type="AlphaFoldDB" id="A0A644V584"/>
<name>A0A644V584_9ZZZZ</name>
<dbReference type="EMBL" id="VSSQ01000220">
    <property type="protein sequence ID" value="MPL86367.1"/>
    <property type="molecule type" value="Genomic_DNA"/>
</dbReference>
<organism evidence="1">
    <name type="scientific">bioreactor metagenome</name>
    <dbReference type="NCBI Taxonomy" id="1076179"/>
    <lineage>
        <taxon>unclassified sequences</taxon>
        <taxon>metagenomes</taxon>
        <taxon>ecological metagenomes</taxon>
    </lineage>
</organism>